<protein>
    <recommendedName>
        <fullName evidence="4">40S ribosomal protein S6</fullName>
    </recommendedName>
</protein>
<dbReference type="Proteomes" id="UP000217790">
    <property type="component" value="Unassembled WGS sequence"/>
</dbReference>
<evidence type="ECO:0000313" key="6">
    <source>
        <dbReference type="Proteomes" id="UP000217790"/>
    </source>
</evidence>
<dbReference type="GO" id="GO:0003735">
    <property type="term" value="F:structural constituent of ribosome"/>
    <property type="evidence" value="ECO:0007669"/>
    <property type="project" value="InterPro"/>
</dbReference>
<dbReference type="PIRSF" id="PIRSF002129">
    <property type="entry name" value="Ribosom_S6_euk"/>
    <property type="match status" value="1"/>
</dbReference>
<sequence>MKVNIADPTTGAQKLIDIDDDRRVRDFMDKKISQEVAGDNVSDEFKGYVLQITGGNDKQGFPMKQGVLLASRARLLLADGHSCYRTRRMGERKRKSVRGCIVGPDIAVLSLVIVKHGDAEIPGLTDTIFPKRLGPKRATNIRKMFNLSKEDDVRKYVIRREVKSGKKENAKSYTKAPKIQRLVTPIRLQRRRHLRSVKRRKLEHQKEQKSEYDALIAKRVSEKKAKVAIIKASHKFVFHLV</sequence>
<dbReference type="OrthoDB" id="10260596at2759"/>
<dbReference type="OMA" id="YVITHEK"/>
<comment type="similarity">
    <text evidence="1 4">Belongs to the eukaryotic ribosomal protein eS6 family.</text>
</comment>
<keyword evidence="6" id="KW-1185">Reference proteome</keyword>
<dbReference type="PROSITE" id="PS00578">
    <property type="entry name" value="RIBOSOMAL_S6E"/>
    <property type="match status" value="1"/>
</dbReference>
<name>A0A2H3DIK5_ARMGA</name>
<dbReference type="SMART" id="SM01405">
    <property type="entry name" value="Ribosomal_S6e"/>
    <property type="match status" value="1"/>
</dbReference>
<keyword evidence="3 4" id="KW-0687">Ribonucleoprotein</keyword>
<evidence type="ECO:0000256" key="4">
    <source>
        <dbReference type="PIRNR" id="PIRNR002129"/>
    </source>
</evidence>
<dbReference type="GO" id="GO:0006412">
    <property type="term" value="P:translation"/>
    <property type="evidence" value="ECO:0007669"/>
    <property type="project" value="InterPro"/>
</dbReference>
<evidence type="ECO:0000256" key="2">
    <source>
        <dbReference type="ARBA" id="ARBA00022980"/>
    </source>
</evidence>
<dbReference type="InParanoid" id="A0A2H3DIK5"/>
<evidence type="ECO:0000313" key="5">
    <source>
        <dbReference type="EMBL" id="PBK95055.1"/>
    </source>
</evidence>
<keyword evidence="2 4" id="KW-0689">Ribosomal protein</keyword>
<dbReference type="AlphaFoldDB" id="A0A2H3DIK5"/>
<dbReference type="InterPro" id="IPR001377">
    <property type="entry name" value="Ribosomal_eS6"/>
</dbReference>
<dbReference type="GO" id="GO:0005840">
    <property type="term" value="C:ribosome"/>
    <property type="evidence" value="ECO:0007669"/>
    <property type="project" value="UniProtKB-KW"/>
</dbReference>
<dbReference type="Gene3D" id="1.20.5.2650">
    <property type="match status" value="1"/>
</dbReference>
<evidence type="ECO:0000256" key="3">
    <source>
        <dbReference type="ARBA" id="ARBA00023274"/>
    </source>
</evidence>
<evidence type="ECO:0000256" key="1">
    <source>
        <dbReference type="ARBA" id="ARBA00009312"/>
    </source>
</evidence>
<organism evidence="5 6">
    <name type="scientific">Armillaria gallica</name>
    <name type="common">Bulbous honey fungus</name>
    <name type="synonym">Armillaria bulbosa</name>
    <dbReference type="NCBI Taxonomy" id="47427"/>
    <lineage>
        <taxon>Eukaryota</taxon>
        <taxon>Fungi</taxon>
        <taxon>Dikarya</taxon>
        <taxon>Basidiomycota</taxon>
        <taxon>Agaricomycotina</taxon>
        <taxon>Agaricomycetes</taxon>
        <taxon>Agaricomycetidae</taxon>
        <taxon>Agaricales</taxon>
        <taxon>Marasmiineae</taxon>
        <taxon>Physalacriaceae</taxon>
        <taxon>Armillaria</taxon>
    </lineage>
</organism>
<dbReference type="InterPro" id="IPR018282">
    <property type="entry name" value="Ribosomal_eS6_CS"/>
</dbReference>
<dbReference type="PANTHER" id="PTHR11502">
    <property type="entry name" value="40S RIBOSOMAL PROTEIN S6"/>
    <property type="match status" value="1"/>
</dbReference>
<dbReference type="GO" id="GO:1990904">
    <property type="term" value="C:ribonucleoprotein complex"/>
    <property type="evidence" value="ECO:0007669"/>
    <property type="project" value="UniProtKB-KW"/>
</dbReference>
<dbReference type="Pfam" id="PF01092">
    <property type="entry name" value="Ribosomal_S6e"/>
    <property type="match status" value="1"/>
</dbReference>
<proteinExistence type="inferred from homology"/>
<dbReference type="FunCoup" id="A0A2H3DIK5">
    <property type="interactions" value="698"/>
</dbReference>
<dbReference type="STRING" id="47427.A0A2H3DIK5"/>
<gene>
    <name evidence="5" type="ORF">ARMGADRAFT_1144746</name>
</gene>
<dbReference type="InterPro" id="IPR014401">
    <property type="entry name" value="Ribosomal_eS6-like"/>
</dbReference>
<accession>A0A2H3DIK5</accession>
<dbReference type="EMBL" id="KZ293652">
    <property type="protein sequence ID" value="PBK95055.1"/>
    <property type="molecule type" value="Genomic_DNA"/>
</dbReference>
<reference evidence="6" key="1">
    <citation type="journal article" date="2017" name="Nat. Ecol. Evol.">
        <title>Genome expansion and lineage-specific genetic innovations in the forest pathogenic fungi Armillaria.</title>
        <authorList>
            <person name="Sipos G."/>
            <person name="Prasanna A.N."/>
            <person name="Walter M.C."/>
            <person name="O'Connor E."/>
            <person name="Balint B."/>
            <person name="Krizsan K."/>
            <person name="Kiss B."/>
            <person name="Hess J."/>
            <person name="Varga T."/>
            <person name="Slot J."/>
            <person name="Riley R."/>
            <person name="Boka B."/>
            <person name="Rigling D."/>
            <person name="Barry K."/>
            <person name="Lee J."/>
            <person name="Mihaltcheva S."/>
            <person name="LaButti K."/>
            <person name="Lipzen A."/>
            <person name="Waldron R."/>
            <person name="Moloney N.M."/>
            <person name="Sperisen C."/>
            <person name="Kredics L."/>
            <person name="Vagvoelgyi C."/>
            <person name="Patrignani A."/>
            <person name="Fitzpatrick D."/>
            <person name="Nagy I."/>
            <person name="Doyle S."/>
            <person name="Anderson J.B."/>
            <person name="Grigoriev I.V."/>
            <person name="Gueldener U."/>
            <person name="Muensterkoetter M."/>
            <person name="Nagy L.G."/>
        </authorList>
    </citation>
    <scope>NUCLEOTIDE SEQUENCE [LARGE SCALE GENOMIC DNA]</scope>
    <source>
        <strain evidence="6">Ar21-2</strain>
    </source>
</reference>